<dbReference type="GO" id="GO:0032259">
    <property type="term" value="P:methylation"/>
    <property type="evidence" value="ECO:0007669"/>
    <property type="project" value="UniProtKB-KW"/>
</dbReference>
<comment type="caution">
    <text evidence="11">The sequence shown here is derived from an EMBL/GenBank/DDBJ whole genome shotgun (WGS) entry which is preliminary data.</text>
</comment>
<evidence type="ECO:0000313" key="12">
    <source>
        <dbReference type="Proteomes" id="UP000298061"/>
    </source>
</evidence>
<feature type="binding site" evidence="9">
    <location>
        <position position="69"/>
    </location>
    <ligand>
        <name>S-adenosyl-L-methionine</name>
        <dbReference type="ChEBI" id="CHEBI:59789"/>
    </ligand>
</feature>
<dbReference type="PANTHER" id="PTHR13600:SF21">
    <property type="entry name" value="LEUCINE CARBOXYL METHYLTRANSFERASE 1"/>
    <property type="match status" value="1"/>
</dbReference>
<gene>
    <name evidence="11" type="ORF">EWM64_g3315</name>
</gene>
<evidence type="ECO:0000256" key="8">
    <source>
        <dbReference type="PIRNR" id="PIRNR016305"/>
    </source>
</evidence>
<keyword evidence="5 8" id="KW-0489">Methyltransferase</keyword>
<reference evidence="11 12" key="1">
    <citation type="submission" date="2019-02" db="EMBL/GenBank/DDBJ databases">
        <title>Genome sequencing of the rare red list fungi Hericium alpestre (H. flagellum).</title>
        <authorList>
            <person name="Buettner E."/>
            <person name="Kellner H."/>
        </authorList>
    </citation>
    <scope>NUCLEOTIDE SEQUENCE [LARGE SCALE GENOMIC DNA]</scope>
    <source>
        <strain evidence="11 12">DSM 108284</strain>
    </source>
</reference>
<sequence length="359" mass="39421">MFPRRLTSPSSEQSDPDAPVRATDNDAALARLSASQKKYFSDPYISALVPRAHLQKPRPPLINVGTYLRGTAVDELVDSWIERAGVHGRVQIVSLGAGSDTRFWRLAAGPRAEKIEKYIELDFPEVTSRKAMAVRKSKVLSPALGPADSVSVGDGGTSLRSAVYNLLPVDLRKTPGTSIAPLLATESGALLSPNLPTLLLFECVLAYMTPAASDALIRWFADYTQSGSSPLGSIVYEMFGLGDSFGRVMLNNLKERNVSLPGVGPYPNIASLPERFRRLNFTEAHALTLKDIRRDHVDADELERLSTLELLDEVEELDLVLGHYAITWGALVPESISADRKDWASWVLAPKTRERPEEE</sequence>
<proteinExistence type="inferred from homology"/>
<evidence type="ECO:0000256" key="7">
    <source>
        <dbReference type="ARBA" id="ARBA00022691"/>
    </source>
</evidence>
<organism evidence="11 12">
    <name type="scientific">Hericium alpestre</name>
    <dbReference type="NCBI Taxonomy" id="135208"/>
    <lineage>
        <taxon>Eukaryota</taxon>
        <taxon>Fungi</taxon>
        <taxon>Dikarya</taxon>
        <taxon>Basidiomycota</taxon>
        <taxon>Agaricomycotina</taxon>
        <taxon>Agaricomycetes</taxon>
        <taxon>Russulales</taxon>
        <taxon>Hericiaceae</taxon>
        <taxon>Hericium</taxon>
    </lineage>
</organism>
<dbReference type="Pfam" id="PF04072">
    <property type="entry name" value="LCM"/>
    <property type="match status" value="1"/>
</dbReference>
<feature type="binding site" evidence="9">
    <location>
        <position position="96"/>
    </location>
    <ligand>
        <name>S-adenosyl-L-methionine</name>
        <dbReference type="ChEBI" id="CHEBI:59789"/>
    </ligand>
</feature>
<feature type="region of interest" description="Disordered" evidence="10">
    <location>
        <begin position="1"/>
        <end position="21"/>
    </location>
</feature>
<name>A0A4Z0A0T9_9AGAM</name>
<evidence type="ECO:0000313" key="11">
    <source>
        <dbReference type="EMBL" id="TFY80692.1"/>
    </source>
</evidence>
<evidence type="ECO:0000256" key="9">
    <source>
        <dbReference type="PIRSR" id="PIRSR016305-1"/>
    </source>
</evidence>
<evidence type="ECO:0000256" key="1">
    <source>
        <dbReference type="ARBA" id="ARBA00000724"/>
    </source>
</evidence>
<dbReference type="STRING" id="135208.A0A4Z0A0T9"/>
<protein>
    <recommendedName>
        <fullName evidence="4 8">Leucine carboxyl methyltransferase 1</fullName>
        <ecNumber evidence="3 8">2.1.1.233</ecNumber>
    </recommendedName>
</protein>
<dbReference type="AlphaFoldDB" id="A0A4Z0A0T9"/>
<feature type="binding site" evidence="9">
    <location>
        <position position="202"/>
    </location>
    <ligand>
        <name>S-adenosyl-L-methionine</name>
        <dbReference type="ChEBI" id="CHEBI:59789"/>
    </ligand>
</feature>
<evidence type="ECO:0000256" key="3">
    <source>
        <dbReference type="ARBA" id="ARBA00012834"/>
    </source>
</evidence>
<dbReference type="EC" id="2.1.1.233" evidence="3 8"/>
<keyword evidence="12" id="KW-1185">Reference proteome</keyword>
<dbReference type="InterPro" id="IPR007213">
    <property type="entry name" value="Ppm1/Ppm2/Tcmp"/>
</dbReference>
<evidence type="ECO:0000256" key="5">
    <source>
        <dbReference type="ARBA" id="ARBA00022603"/>
    </source>
</evidence>
<feature type="binding site" evidence="9">
    <location>
        <begin position="170"/>
        <end position="171"/>
    </location>
    <ligand>
        <name>S-adenosyl-L-methionine</name>
        <dbReference type="ChEBI" id="CHEBI:59789"/>
    </ligand>
</feature>
<comment type="catalytic activity">
    <reaction evidence="1 8">
        <text>[phosphatase 2A protein]-C-terminal L-leucine + S-adenosyl-L-methionine = [phosphatase 2A protein]-C-terminal L-leucine methyl ester + S-adenosyl-L-homocysteine</text>
        <dbReference type="Rhea" id="RHEA:48544"/>
        <dbReference type="Rhea" id="RHEA-COMP:12134"/>
        <dbReference type="Rhea" id="RHEA-COMP:12135"/>
        <dbReference type="ChEBI" id="CHEBI:57856"/>
        <dbReference type="ChEBI" id="CHEBI:59789"/>
        <dbReference type="ChEBI" id="CHEBI:90516"/>
        <dbReference type="ChEBI" id="CHEBI:90517"/>
        <dbReference type="EC" id="2.1.1.233"/>
    </reaction>
</comment>
<dbReference type="InterPro" id="IPR029063">
    <property type="entry name" value="SAM-dependent_MTases_sf"/>
</dbReference>
<dbReference type="PIRSF" id="PIRSF016305">
    <property type="entry name" value="LCM_mtfrase"/>
    <property type="match status" value="1"/>
</dbReference>
<keyword evidence="7 8" id="KW-0949">S-adenosyl-L-methionine</keyword>
<dbReference type="EMBL" id="SFCI01000303">
    <property type="protein sequence ID" value="TFY80692.1"/>
    <property type="molecule type" value="Genomic_DNA"/>
</dbReference>
<evidence type="ECO:0000256" key="4">
    <source>
        <dbReference type="ARBA" id="ARBA00017497"/>
    </source>
</evidence>
<evidence type="ECO:0000256" key="2">
    <source>
        <dbReference type="ARBA" id="ARBA00010703"/>
    </source>
</evidence>
<dbReference type="OrthoDB" id="203237at2759"/>
<accession>A0A4Z0A0T9</accession>
<dbReference type="SUPFAM" id="SSF53335">
    <property type="entry name" value="S-adenosyl-L-methionine-dependent methyltransferases"/>
    <property type="match status" value="1"/>
</dbReference>
<dbReference type="PANTHER" id="PTHR13600">
    <property type="entry name" value="LEUCINE CARBOXYL METHYLTRANSFERASE"/>
    <property type="match status" value="1"/>
</dbReference>
<evidence type="ECO:0000256" key="10">
    <source>
        <dbReference type="SAM" id="MobiDB-lite"/>
    </source>
</evidence>
<dbReference type="GO" id="GO:0018423">
    <property type="term" value="F:protein C-terminal leucine carboxyl O-methyltransferase activity"/>
    <property type="evidence" value="ECO:0007669"/>
    <property type="project" value="UniProtKB-EC"/>
</dbReference>
<dbReference type="Gene3D" id="3.40.50.150">
    <property type="entry name" value="Vaccinia Virus protein VP39"/>
    <property type="match status" value="1"/>
</dbReference>
<comment type="similarity">
    <text evidence="2 8">Belongs to the methyltransferase superfamily. LCMT family.</text>
</comment>
<dbReference type="Proteomes" id="UP000298061">
    <property type="component" value="Unassembled WGS sequence"/>
</dbReference>
<dbReference type="InterPro" id="IPR016651">
    <property type="entry name" value="LCMT1"/>
</dbReference>
<comment type="function">
    <text evidence="8">Methylates the carboxyl group of the C-terminal leucine residue of protein phosphatase 2A catalytic subunits to form alpha-leucine ester residues.</text>
</comment>
<evidence type="ECO:0000256" key="6">
    <source>
        <dbReference type="ARBA" id="ARBA00022679"/>
    </source>
</evidence>
<keyword evidence="6 8" id="KW-0808">Transferase</keyword>